<dbReference type="SMART" id="SM00360">
    <property type="entry name" value="RRM"/>
    <property type="match status" value="1"/>
</dbReference>
<dbReference type="PANTHER" id="PTHR48038:SF2">
    <property type="entry name" value="OS02G0536400 PROTEIN"/>
    <property type="match status" value="1"/>
</dbReference>
<feature type="region of interest" description="Disordered" evidence="3">
    <location>
        <begin position="287"/>
        <end position="457"/>
    </location>
</feature>
<dbReference type="GO" id="GO:0003723">
    <property type="term" value="F:RNA binding"/>
    <property type="evidence" value="ECO:0007669"/>
    <property type="project" value="UniProtKB-UniRule"/>
</dbReference>
<proteinExistence type="predicted"/>
<dbReference type="InterPro" id="IPR036875">
    <property type="entry name" value="Znf_CCHC_sf"/>
</dbReference>
<dbReference type="InterPro" id="IPR000504">
    <property type="entry name" value="RRM_dom"/>
</dbReference>
<feature type="compositionally biased region" description="Basic residues" evidence="3">
    <location>
        <begin position="370"/>
        <end position="380"/>
    </location>
</feature>
<feature type="compositionally biased region" description="Basic and acidic residues" evidence="3">
    <location>
        <begin position="225"/>
        <end position="246"/>
    </location>
</feature>
<sequence length="706" mass="79488">MSLFLGNLSSHVRRDELESVFRRFGRSNVQLKDGYGFVIFDVPSNAEKALRALRGKNICGEQISITWANKQPRPFQRFSRGTRFYEPYHGKNFTRGESYGMRKKGLYRQTDSKIGGNHLDSNSELPYMVAPLDEGIGHHQERIGDDGGEKCRNSRERLLDRGDSIAPNLVDNDRWGEFASEPLNDNGVENGTDFDRYEPYHGFDKRDQEENQQMNGSYGSLTRGRSQEKHWKQHSGEETLKQRDTPKPQQTCYGCGLPGHIVRNCPQADTYQQETFACFDHRRDDRIGFRGSGDGESKKLRPSSYRSLKLSKDTTMARQQRTDRGTHGSGKSRKLVWRNGSSLANKGTSRSQPKRDNQGTKRSRVEPGSPKKRHGKKSRKSASPPLHSDSISSSSHSYLWSSKSVSGTSSRSRSRSVSSRSRLKSSSSTSSSTSSYLRSESSRSKSMSRSLSSLSLSISPGRPLLSCSNKVPPKATRFSPKGFLEEVHSPQSKHLLVEQKQLMGSDAIAANSRQKGASVAVIDENTLPSLKVEDEMKKDSHGQLDDYGNNTKFMIGNEVTNLGKTSLEQCNFPPNSSLENLADERELQKLQPLEHTESPNGKPNPDFPLNSQTNNSTRISSDEMYMALKHYGLALPEENEKHLPPEVFFGSARLWPWEIIYYRRLKKGSITAENYARRIAQNVEFGIADKYVRSSSGWGECDHNNF</sequence>
<dbReference type="PROSITE" id="PS50102">
    <property type="entry name" value="RRM"/>
    <property type="match status" value="1"/>
</dbReference>
<reference evidence="6" key="1">
    <citation type="journal article" date="2023" name="Plant J.">
        <title>The genome of the king protea, Protea cynaroides.</title>
        <authorList>
            <person name="Chang J."/>
            <person name="Duong T.A."/>
            <person name="Schoeman C."/>
            <person name="Ma X."/>
            <person name="Roodt D."/>
            <person name="Barker N."/>
            <person name="Li Z."/>
            <person name="Van de Peer Y."/>
            <person name="Mizrachi E."/>
        </authorList>
    </citation>
    <scope>NUCLEOTIDE SEQUENCE</scope>
    <source>
        <tissue evidence="6">Young leaves</tissue>
    </source>
</reference>
<dbReference type="Gene3D" id="3.30.70.330">
    <property type="match status" value="1"/>
</dbReference>
<feature type="compositionally biased region" description="Basic and acidic residues" evidence="3">
    <location>
        <begin position="287"/>
        <end position="299"/>
    </location>
</feature>
<dbReference type="SUPFAM" id="SSF54928">
    <property type="entry name" value="RNA-binding domain, RBD"/>
    <property type="match status" value="1"/>
</dbReference>
<keyword evidence="1" id="KW-0863">Zinc-finger</keyword>
<accession>A0A9Q0KJC8</accession>
<dbReference type="PANTHER" id="PTHR48038">
    <property type="entry name" value="RIBONUCLEOPROTEIN RB97D"/>
    <property type="match status" value="1"/>
</dbReference>
<dbReference type="GO" id="GO:0008270">
    <property type="term" value="F:zinc ion binding"/>
    <property type="evidence" value="ECO:0007669"/>
    <property type="project" value="UniProtKB-KW"/>
</dbReference>
<dbReference type="InterPro" id="IPR012677">
    <property type="entry name" value="Nucleotide-bd_a/b_plait_sf"/>
</dbReference>
<keyword evidence="2" id="KW-0694">RNA-binding</keyword>
<feature type="compositionally biased region" description="Basic and acidic residues" evidence="3">
    <location>
        <begin position="193"/>
        <end position="209"/>
    </location>
</feature>
<evidence type="ECO:0000313" key="7">
    <source>
        <dbReference type="Proteomes" id="UP001141806"/>
    </source>
</evidence>
<keyword evidence="1" id="KW-0479">Metal-binding</keyword>
<dbReference type="SMART" id="SM00343">
    <property type="entry name" value="ZnF_C2HC"/>
    <property type="match status" value="1"/>
</dbReference>
<feature type="region of interest" description="Disordered" evidence="3">
    <location>
        <begin position="176"/>
        <end position="248"/>
    </location>
</feature>
<evidence type="ECO:0000256" key="3">
    <source>
        <dbReference type="SAM" id="MobiDB-lite"/>
    </source>
</evidence>
<dbReference type="SUPFAM" id="SSF57756">
    <property type="entry name" value="Retrovirus zinc finger-like domains"/>
    <property type="match status" value="1"/>
</dbReference>
<evidence type="ECO:0008006" key="8">
    <source>
        <dbReference type="Google" id="ProtNLM"/>
    </source>
</evidence>
<name>A0A9Q0KJC8_9MAGN</name>
<evidence type="ECO:0000256" key="2">
    <source>
        <dbReference type="PROSITE-ProRule" id="PRU00176"/>
    </source>
</evidence>
<dbReference type="OrthoDB" id="5970at2759"/>
<feature type="domain" description="CCHC-type" evidence="5">
    <location>
        <begin position="252"/>
        <end position="267"/>
    </location>
</feature>
<feature type="region of interest" description="Disordered" evidence="3">
    <location>
        <begin position="593"/>
        <end position="616"/>
    </location>
</feature>
<evidence type="ECO:0000313" key="6">
    <source>
        <dbReference type="EMBL" id="KAJ4971597.1"/>
    </source>
</evidence>
<feature type="compositionally biased region" description="Basic and acidic residues" evidence="3">
    <location>
        <begin position="353"/>
        <end position="365"/>
    </location>
</feature>
<feature type="compositionally biased region" description="Low complexity" evidence="3">
    <location>
        <begin position="381"/>
        <end position="457"/>
    </location>
</feature>
<feature type="compositionally biased region" description="Polar residues" evidence="3">
    <location>
        <begin position="339"/>
        <end position="351"/>
    </location>
</feature>
<comment type="caution">
    <text evidence="6">The sequence shown here is derived from an EMBL/GenBank/DDBJ whole genome shotgun (WGS) entry which is preliminary data.</text>
</comment>
<dbReference type="AlphaFoldDB" id="A0A9Q0KJC8"/>
<evidence type="ECO:0000259" key="5">
    <source>
        <dbReference type="PROSITE" id="PS50158"/>
    </source>
</evidence>
<dbReference type="Pfam" id="PF00076">
    <property type="entry name" value="RRM_1"/>
    <property type="match status" value="1"/>
</dbReference>
<keyword evidence="7" id="KW-1185">Reference proteome</keyword>
<keyword evidence="1" id="KW-0862">Zinc</keyword>
<feature type="domain" description="RRM" evidence="4">
    <location>
        <begin position="1"/>
        <end position="70"/>
    </location>
</feature>
<dbReference type="EMBL" id="JAMYWD010000005">
    <property type="protein sequence ID" value="KAJ4971597.1"/>
    <property type="molecule type" value="Genomic_DNA"/>
</dbReference>
<evidence type="ECO:0000259" key="4">
    <source>
        <dbReference type="PROSITE" id="PS50102"/>
    </source>
</evidence>
<feature type="compositionally biased region" description="Polar residues" evidence="3">
    <location>
        <begin position="211"/>
        <end position="224"/>
    </location>
</feature>
<dbReference type="Gene3D" id="4.10.60.10">
    <property type="entry name" value="Zinc finger, CCHC-type"/>
    <property type="match status" value="1"/>
</dbReference>
<dbReference type="InterPro" id="IPR035979">
    <property type="entry name" value="RBD_domain_sf"/>
</dbReference>
<dbReference type="InterPro" id="IPR001878">
    <property type="entry name" value="Znf_CCHC"/>
</dbReference>
<protein>
    <recommendedName>
        <fullName evidence="8">Serine/arginine-rich splicing factor 4-like</fullName>
    </recommendedName>
</protein>
<organism evidence="6 7">
    <name type="scientific">Protea cynaroides</name>
    <dbReference type="NCBI Taxonomy" id="273540"/>
    <lineage>
        <taxon>Eukaryota</taxon>
        <taxon>Viridiplantae</taxon>
        <taxon>Streptophyta</taxon>
        <taxon>Embryophyta</taxon>
        <taxon>Tracheophyta</taxon>
        <taxon>Spermatophyta</taxon>
        <taxon>Magnoliopsida</taxon>
        <taxon>Proteales</taxon>
        <taxon>Proteaceae</taxon>
        <taxon>Protea</taxon>
    </lineage>
</organism>
<gene>
    <name evidence="6" type="ORF">NE237_004696</name>
</gene>
<evidence type="ECO:0000256" key="1">
    <source>
        <dbReference type="PROSITE-ProRule" id="PRU00047"/>
    </source>
</evidence>
<dbReference type="PROSITE" id="PS50158">
    <property type="entry name" value="ZF_CCHC"/>
    <property type="match status" value="1"/>
</dbReference>
<dbReference type="Proteomes" id="UP001141806">
    <property type="component" value="Unassembled WGS sequence"/>
</dbReference>